<dbReference type="InterPro" id="IPR036259">
    <property type="entry name" value="MFS_trans_sf"/>
</dbReference>
<dbReference type="SUPFAM" id="SSF103473">
    <property type="entry name" value="MFS general substrate transporter"/>
    <property type="match status" value="1"/>
</dbReference>
<comment type="subcellular location">
    <subcellularLocation>
        <location evidence="1">Membrane</location>
        <topology evidence="1">Multi-pass membrane protein</topology>
    </subcellularLocation>
</comment>
<dbReference type="PROSITE" id="PS50850">
    <property type="entry name" value="MFS"/>
    <property type="match status" value="1"/>
</dbReference>
<evidence type="ECO:0000256" key="3">
    <source>
        <dbReference type="ARBA" id="ARBA00022989"/>
    </source>
</evidence>
<name>A0AAV7K276_9METZ</name>
<feature type="transmembrane region" description="Helical" evidence="5">
    <location>
        <begin position="395"/>
        <end position="418"/>
    </location>
</feature>
<keyword evidence="8" id="KW-1185">Reference proteome</keyword>
<dbReference type="Proteomes" id="UP001165289">
    <property type="component" value="Unassembled WGS sequence"/>
</dbReference>
<feature type="transmembrane region" description="Helical" evidence="5">
    <location>
        <begin position="130"/>
        <end position="156"/>
    </location>
</feature>
<evidence type="ECO:0000256" key="2">
    <source>
        <dbReference type="ARBA" id="ARBA00022692"/>
    </source>
</evidence>
<dbReference type="InterPro" id="IPR020846">
    <property type="entry name" value="MFS_dom"/>
</dbReference>
<evidence type="ECO:0000313" key="8">
    <source>
        <dbReference type="Proteomes" id="UP001165289"/>
    </source>
</evidence>
<dbReference type="PANTHER" id="PTHR24064">
    <property type="entry name" value="SOLUTE CARRIER FAMILY 22 MEMBER"/>
    <property type="match status" value="1"/>
</dbReference>
<feature type="transmembrane region" description="Helical" evidence="5">
    <location>
        <begin position="26"/>
        <end position="47"/>
    </location>
</feature>
<accession>A0AAV7K276</accession>
<reference evidence="7 8" key="1">
    <citation type="journal article" date="2023" name="BMC Biol.">
        <title>The compact genome of the sponge Oopsacas minuta (Hexactinellida) is lacking key metazoan core genes.</title>
        <authorList>
            <person name="Santini S."/>
            <person name="Schenkelaars Q."/>
            <person name="Jourda C."/>
            <person name="Duchesne M."/>
            <person name="Belahbib H."/>
            <person name="Rocher C."/>
            <person name="Selva M."/>
            <person name="Riesgo A."/>
            <person name="Vervoort M."/>
            <person name="Leys S.P."/>
            <person name="Kodjabachian L."/>
            <person name="Le Bivic A."/>
            <person name="Borchiellini C."/>
            <person name="Claverie J.M."/>
            <person name="Renard E."/>
        </authorList>
    </citation>
    <scope>NUCLEOTIDE SEQUENCE [LARGE SCALE GENOMIC DNA]</scope>
    <source>
        <strain evidence="7">SPO-2</strain>
    </source>
</reference>
<feature type="transmembrane region" description="Helical" evidence="5">
    <location>
        <begin position="362"/>
        <end position="383"/>
    </location>
</feature>
<feature type="transmembrane region" description="Helical" evidence="5">
    <location>
        <begin position="163"/>
        <end position="185"/>
    </location>
</feature>
<dbReference type="GO" id="GO:0022857">
    <property type="term" value="F:transmembrane transporter activity"/>
    <property type="evidence" value="ECO:0007669"/>
    <property type="project" value="InterPro"/>
</dbReference>
<organism evidence="7 8">
    <name type="scientific">Oopsacas minuta</name>
    <dbReference type="NCBI Taxonomy" id="111878"/>
    <lineage>
        <taxon>Eukaryota</taxon>
        <taxon>Metazoa</taxon>
        <taxon>Porifera</taxon>
        <taxon>Hexactinellida</taxon>
        <taxon>Hexasterophora</taxon>
        <taxon>Lyssacinosida</taxon>
        <taxon>Leucopsacidae</taxon>
        <taxon>Oopsacas</taxon>
    </lineage>
</organism>
<feature type="transmembrane region" description="Helical" evidence="5">
    <location>
        <begin position="306"/>
        <end position="327"/>
    </location>
</feature>
<evidence type="ECO:0000256" key="1">
    <source>
        <dbReference type="ARBA" id="ARBA00004141"/>
    </source>
</evidence>
<evidence type="ECO:0000313" key="7">
    <source>
        <dbReference type="EMBL" id="KAI6655272.1"/>
    </source>
</evidence>
<keyword evidence="3 5" id="KW-1133">Transmembrane helix</keyword>
<keyword evidence="4 5" id="KW-0472">Membrane</keyword>
<feature type="transmembrane region" description="Helical" evidence="5">
    <location>
        <begin position="73"/>
        <end position="93"/>
    </location>
</feature>
<protein>
    <submittedName>
        <fullName evidence="7">Solute carrier family 22 member 5</fullName>
    </submittedName>
</protein>
<dbReference type="AlphaFoldDB" id="A0AAV7K276"/>
<evidence type="ECO:0000256" key="4">
    <source>
        <dbReference type="ARBA" id="ARBA00023136"/>
    </source>
</evidence>
<feature type="transmembrane region" description="Helical" evidence="5">
    <location>
        <begin position="191"/>
        <end position="210"/>
    </location>
</feature>
<evidence type="ECO:0000256" key="5">
    <source>
        <dbReference type="SAM" id="Phobius"/>
    </source>
</evidence>
<gene>
    <name evidence="7" type="ORF">LOD99_2560</name>
</gene>
<sequence length="480" mass="53980">MSKRRESSLDDVMNELGQFNTYQLRLFLILLPFNLSSSFYIIFVMFLNQSPSWYCNDPVSKGSKWNQLCEEDWAINILLSIAFVGAMFGSYFFGYFADKYGRMPMYLFGVVSLEVLSLCLGVFYGNYCLFAVYILLCGFSMQGTYQVSFVLLLEFVGQDKRTLISTLITLCGTLGYILTPLVAFLVPNHRVLYLSLSVVYIGILLTYSLVPESPRWLLLTRQHSKLKALLDQIATINGTQYSTLTFSKLSSHGSSTEQSTCLTSIGMFTKPIIRSRIYISSFVWFVVCSSYYGLSYSAKLLDGSIHMNVFLGGVVEFPSIMLAYLLLQYKGRRISLAIMTLIISFCTFGSVLSSFFNFERELILFTLSAKCFVSGTFLILYIYTLELLPTSVRTIGLGVCSVFARIGGISVPVVLAALPDRIYVFLYFSVITLLAVLVLLLLPETRGIPMPDSIEQLISQETYTSKISSQLVHLENSDND</sequence>
<feature type="domain" description="Major facilitator superfamily (MFS) profile" evidence="6">
    <location>
        <begin position="1"/>
        <end position="447"/>
    </location>
</feature>
<dbReference type="EMBL" id="JAKMXF010000210">
    <property type="protein sequence ID" value="KAI6655272.1"/>
    <property type="molecule type" value="Genomic_DNA"/>
</dbReference>
<feature type="transmembrane region" description="Helical" evidence="5">
    <location>
        <begin position="334"/>
        <end position="356"/>
    </location>
</feature>
<feature type="transmembrane region" description="Helical" evidence="5">
    <location>
        <begin position="277"/>
        <end position="294"/>
    </location>
</feature>
<keyword evidence="2 5" id="KW-0812">Transmembrane</keyword>
<dbReference type="GO" id="GO:0016020">
    <property type="term" value="C:membrane"/>
    <property type="evidence" value="ECO:0007669"/>
    <property type="project" value="UniProtKB-SubCell"/>
</dbReference>
<dbReference type="Pfam" id="PF00083">
    <property type="entry name" value="Sugar_tr"/>
    <property type="match status" value="1"/>
</dbReference>
<feature type="transmembrane region" description="Helical" evidence="5">
    <location>
        <begin position="105"/>
        <end position="124"/>
    </location>
</feature>
<feature type="transmembrane region" description="Helical" evidence="5">
    <location>
        <begin position="424"/>
        <end position="442"/>
    </location>
</feature>
<evidence type="ECO:0000259" key="6">
    <source>
        <dbReference type="PROSITE" id="PS50850"/>
    </source>
</evidence>
<proteinExistence type="predicted"/>
<dbReference type="InterPro" id="IPR005828">
    <property type="entry name" value="MFS_sugar_transport-like"/>
</dbReference>
<dbReference type="Gene3D" id="1.20.1250.20">
    <property type="entry name" value="MFS general substrate transporter like domains"/>
    <property type="match status" value="1"/>
</dbReference>
<comment type="caution">
    <text evidence="7">The sequence shown here is derived from an EMBL/GenBank/DDBJ whole genome shotgun (WGS) entry which is preliminary data.</text>
</comment>